<name>A0AAV1DRX1_OLDCO</name>
<dbReference type="InterPro" id="IPR031421">
    <property type="entry name" value="DUF4666"/>
</dbReference>
<evidence type="ECO:0000313" key="3">
    <source>
        <dbReference type="Proteomes" id="UP001161247"/>
    </source>
</evidence>
<reference evidence="2" key="1">
    <citation type="submission" date="2023-03" db="EMBL/GenBank/DDBJ databases">
        <authorList>
            <person name="Julca I."/>
        </authorList>
    </citation>
    <scope>NUCLEOTIDE SEQUENCE</scope>
</reference>
<organism evidence="2 3">
    <name type="scientific">Oldenlandia corymbosa var. corymbosa</name>
    <dbReference type="NCBI Taxonomy" id="529605"/>
    <lineage>
        <taxon>Eukaryota</taxon>
        <taxon>Viridiplantae</taxon>
        <taxon>Streptophyta</taxon>
        <taxon>Embryophyta</taxon>
        <taxon>Tracheophyta</taxon>
        <taxon>Spermatophyta</taxon>
        <taxon>Magnoliopsida</taxon>
        <taxon>eudicotyledons</taxon>
        <taxon>Gunneridae</taxon>
        <taxon>Pentapetalae</taxon>
        <taxon>asterids</taxon>
        <taxon>lamiids</taxon>
        <taxon>Gentianales</taxon>
        <taxon>Rubiaceae</taxon>
        <taxon>Rubioideae</taxon>
        <taxon>Spermacoceae</taxon>
        <taxon>Hedyotis-Oldenlandia complex</taxon>
        <taxon>Oldenlandia</taxon>
    </lineage>
</organism>
<dbReference type="Proteomes" id="UP001161247">
    <property type="component" value="Chromosome 6"/>
</dbReference>
<feature type="compositionally biased region" description="Polar residues" evidence="1">
    <location>
        <begin position="1"/>
        <end position="17"/>
    </location>
</feature>
<evidence type="ECO:0000313" key="2">
    <source>
        <dbReference type="EMBL" id="CAI9109604.1"/>
    </source>
</evidence>
<dbReference type="Pfam" id="PF15697">
    <property type="entry name" value="DUF4666"/>
    <property type="match status" value="1"/>
</dbReference>
<keyword evidence="3" id="KW-1185">Reference proteome</keyword>
<feature type="region of interest" description="Disordered" evidence="1">
    <location>
        <begin position="1"/>
        <end position="26"/>
    </location>
</feature>
<feature type="region of interest" description="Disordered" evidence="1">
    <location>
        <begin position="57"/>
        <end position="80"/>
    </location>
</feature>
<sequence length="101" mass="10857">MGSLQRSSYSFRRQGSSGKVWDRLPEREMNKVGHGQCVNAANDFEINQHNRFSHEIDDDRLSSSPVSATNAAGTKVNSGGIKGQRCSLGAIFGRCAGSPAT</sequence>
<gene>
    <name evidence="2" type="ORF">OLC1_LOCUS17460</name>
</gene>
<proteinExistence type="predicted"/>
<dbReference type="EMBL" id="OX459123">
    <property type="protein sequence ID" value="CAI9109604.1"/>
    <property type="molecule type" value="Genomic_DNA"/>
</dbReference>
<protein>
    <submittedName>
        <fullName evidence="2">OLC1v1009453C1</fullName>
    </submittedName>
</protein>
<evidence type="ECO:0000256" key="1">
    <source>
        <dbReference type="SAM" id="MobiDB-lite"/>
    </source>
</evidence>
<accession>A0AAV1DRX1</accession>
<dbReference type="AlphaFoldDB" id="A0AAV1DRX1"/>
<feature type="compositionally biased region" description="Polar residues" evidence="1">
    <location>
        <begin position="62"/>
        <end position="77"/>
    </location>
</feature>